<dbReference type="EMBL" id="JXKD01000002">
    <property type="protein sequence ID" value="OJG11828.1"/>
    <property type="molecule type" value="Genomic_DNA"/>
</dbReference>
<dbReference type="InterPro" id="IPR003593">
    <property type="entry name" value="AAA+_ATPase"/>
</dbReference>
<keyword evidence="1" id="KW-0813">Transport</keyword>
<dbReference type="OrthoDB" id="9804819at2"/>
<keyword evidence="3" id="KW-0067">ATP-binding</keyword>
<dbReference type="PANTHER" id="PTHR42939">
    <property type="entry name" value="ABC TRANSPORTER ATP-BINDING PROTEIN ALBC-RELATED"/>
    <property type="match status" value="1"/>
</dbReference>
<dbReference type="PANTHER" id="PTHR42939:SF1">
    <property type="entry name" value="ABC TRANSPORTER ATP-BINDING PROTEIN ALBC-RELATED"/>
    <property type="match status" value="1"/>
</dbReference>
<evidence type="ECO:0000313" key="5">
    <source>
        <dbReference type="EMBL" id="OJG11828.1"/>
    </source>
</evidence>
<dbReference type="PROSITE" id="PS50893">
    <property type="entry name" value="ABC_TRANSPORTER_2"/>
    <property type="match status" value="1"/>
</dbReference>
<dbReference type="Gene3D" id="3.40.50.300">
    <property type="entry name" value="P-loop containing nucleotide triphosphate hydrolases"/>
    <property type="match status" value="1"/>
</dbReference>
<keyword evidence="2" id="KW-0547">Nucleotide-binding</keyword>
<proteinExistence type="predicted"/>
<dbReference type="InterPro" id="IPR027417">
    <property type="entry name" value="P-loop_NTPase"/>
</dbReference>
<accession>A0A1L8QWE7</accession>
<dbReference type="RefSeq" id="WP_071873998.1">
    <property type="nucleotide sequence ID" value="NZ_JBHSHF010000012.1"/>
</dbReference>
<evidence type="ECO:0000256" key="2">
    <source>
        <dbReference type="ARBA" id="ARBA00022741"/>
    </source>
</evidence>
<feature type="domain" description="ABC transporter" evidence="4">
    <location>
        <begin position="3"/>
        <end position="209"/>
    </location>
</feature>
<dbReference type="GO" id="GO:0016887">
    <property type="term" value="F:ATP hydrolysis activity"/>
    <property type="evidence" value="ECO:0007669"/>
    <property type="project" value="InterPro"/>
</dbReference>
<dbReference type="AlphaFoldDB" id="A0A1L8QWE7"/>
<evidence type="ECO:0000313" key="6">
    <source>
        <dbReference type="Proteomes" id="UP000182149"/>
    </source>
</evidence>
<evidence type="ECO:0000259" key="4">
    <source>
        <dbReference type="PROSITE" id="PS50893"/>
    </source>
</evidence>
<comment type="caution">
    <text evidence="5">The sequence shown here is derived from an EMBL/GenBank/DDBJ whole genome shotgun (WGS) entry which is preliminary data.</text>
</comment>
<dbReference type="InterPro" id="IPR051782">
    <property type="entry name" value="ABC_Transporter_VariousFunc"/>
</dbReference>
<dbReference type="STRING" id="328396.RU93_GL001061"/>
<dbReference type="GO" id="GO:0005524">
    <property type="term" value="F:ATP binding"/>
    <property type="evidence" value="ECO:0007669"/>
    <property type="project" value="UniProtKB-KW"/>
</dbReference>
<name>A0A1L8QWE7_9ENTE</name>
<dbReference type="Proteomes" id="UP000182149">
    <property type="component" value="Unassembled WGS sequence"/>
</dbReference>
<dbReference type="SUPFAM" id="SSF52540">
    <property type="entry name" value="P-loop containing nucleoside triphosphate hydrolases"/>
    <property type="match status" value="1"/>
</dbReference>
<keyword evidence="6" id="KW-1185">Reference proteome</keyword>
<evidence type="ECO:0000256" key="1">
    <source>
        <dbReference type="ARBA" id="ARBA00022448"/>
    </source>
</evidence>
<sequence>MEIIITNLTKKLSGRTILSNISLTIPKGQVTGIAGVNGSGKSVLLKCIAGLMPYNNGEIKVGDQVIGKDIEHPHHTGVLIETPQFIGEFSGKENLQFLAAIQHLIGEKEIQAVLETVDLVAAQNDKFKRYSLGMKQRLGIAQAIMENQTLLLLDEPTNALDEKGIHIITDIIKKGKIEGKTIIVTSHDRDFLDDVSDIQYRLYEGVLEQ</sequence>
<dbReference type="SMART" id="SM00382">
    <property type="entry name" value="AAA"/>
    <property type="match status" value="1"/>
</dbReference>
<gene>
    <name evidence="5" type="ORF">RU93_GL001061</name>
</gene>
<dbReference type="PROSITE" id="PS00211">
    <property type="entry name" value="ABC_TRANSPORTER_1"/>
    <property type="match status" value="1"/>
</dbReference>
<dbReference type="Pfam" id="PF00005">
    <property type="entry name" value="ABC_tran"/>
    <property type="match status" value="1"/>
</dbReference>
<dbReference type="InterPro" id="IPR003439">
    <property type="entry name" value="ABC_transporter-like_ATP-bd"/>
</dbReference>
<evidence type="ECO:0000256" key="3">
    <source>
        <dbReference type="ARBA" id="ARBA00022840"/>
    </source>
</evidence>
<protein>
    <recommendedName>
        <fullName evidence="4">ABC transporter domain-containing protein</fullName>
    </recommendedName>
</protein>
<dbReference type="InterPro" id="IPR017871">
    <property type="entry name" value="ABC_transporter-like_CS"/>
</dbReference>
<reference evidence="5 6" key="1">
    <citation type="submission" date="2014-12" db="EMBL/GenBank/DDBJ databases">
        <title>Draft genome sequences of 29 type strains of Enterococci.</title>
        <authorList>
            <person name="Zhong Z."/>
            <person name="Sun Z."/>
            <person name="Liu W."/>
            <person name="Zhang W."/>
            <person name="Zhang H."/>
        </authorList>
    </citation>
    <scope>NUCLEOTIDE SEQUENCE [LARGE SCALE GENOMIC DNA]</scope>
    <source>
        <strain evidence="5 6">DSM 17690</strain>
    </source>
</reference>
<organism evidence="5 6">
    <name type="scientific">Enterococcus aquimarinus</name>
    <dbReference type="NCBI Taxonomy" id="328396"/>
    <lineage>
        <taxon>Bacteria</taxon>
        <taxon>Bacillati</taxon>
        <taxon>Bacillota</taxon>
        <taxon>Bacilli</taxon>
        <taxon>Lactobacillales</taxon>
        <taxon>Enterococcaceae</taxon>
        <taxon>Enterococcus</taxon>
    </lineage>
</organism>